<evidence type="ECO:0000256" key="1">
    <source>
        <dbReference type="SAM" id="Coils"/>
    </source>
</evidence>
<feature type="region of interest" description="Disordered" evidence="2">
    <location>
        <begin position="46"/>
        <end position="197"/>
    </location>
</feature>
<evidence type="ECO:0000313" key="3">
    <source>
        <dbReference type="EMBL" id="CAD8461184.1"/>
    </source>
</evidence>
<feature type="compositionally biased region" description="Basic and acidic residues" evidence="2">
    <location>
        <begin position="75"/>
        <end position="87"/>
    </location>
</feature>
<evidence type="ECO:0000256" key="2">
    <source>
        <dbReference type="SAM" id="MobiDB-lite"/>
    </source>
</evidence>
<feature type="coiled-coil region" evidence="1">
    <location>
        <begin position="299"/>
        <end position="347"/>
    </location>
</feature>
<reference evidence="3" key="1">
    <citation type="submission" date="2021-01" db="EMBL/GenBank/DDBJ databases">
        <authorList>
            <person name="Corre E."/>
            <person name="Pelletier E."/>
            <person name="Niang G."/>
            <person name="Scheremetjew M."/>
            <person name="Finn R."/>
            <person name="Kale V."/>
            <person name="Holt S."/>
            <person name="Cochrane G."/>
            <person name="Meng A."/>
            <person name="Brown T."/>
            <person name="Cohen L."/>
        </authorList>
    </citation>
    <scope>NUCLEOTIDE SEQUENCE</scope>
    <source>
        <strain evidence="3">CCMP2058</strain>
    </source>
</reference>
<accession>A0A7S0H5S2</accession>
<gene>
    <name evidence="3" type="ORF">LAMO00422_LOCUS20142</name>
</gene>
<protein>
    <submittedName>
        <fullName evidence="3">Uncharacterized protein</fullName>
    </submittedName>
</protein>
<dbReference type="EMBL" id="HBEM01029546">
    <property type="protein sequence ID" value="CAD8461184.1"/>
    <property type="molecule type" value="Transcribed_RNA"/>
</dbReference>
<proteinExistence type="predicted"/>
<dbReference type="AlphaFoldDB" id="A0A7S0H5S2"/>
<feature type="compositionally biased region" description="Basic residues" evidence="2">
    <location>
        <begin position="148"/>
        <end position="158"/>
    </location>
</feature>
<feature type="region of interest" description="Disordered" evidence="2">
    <location>
        <begin position="1"/>
        <end position="30"/>
    </location>
</feature>
<sequence length="402" mass="45429">MSSRKRDSLFYFPRRTTPKKKPPWDDSINDLSTYKLTNLELELKRRARAVRPAKSTSFSRSSSFPSPTTEAPKGQQEKKHNHNHDTGITDATSSVADRENDDPNSKPSQVGFDIGEGEKKDGSLEQTARRISPGGKAKNASTAETVRKTQKKYKRRKESSKFVTVHPNITPKPLHHQPLHPSTQPQMAKRTSGELASSIDPLDKKVVDTEEKEICLQEAKESSVVVVGTFAPENCVVSVEAQKGGVNRQLTGVYNKIASVGDTVESLRQEFGRMQKDTKHQDSFRKTVMGLLTTSNHQLRIVNEQMTYLEKENTQLKTQINTLLTLQTRMETRMKSLERDIQSVRIESKQPTDRERTQKILGQQSSFTNIRTSQVGYRQQPFLSTGAKVQQTPNSRQWLPPN</sequence>
<feature type="compositionally biased region" description="Low complexity" evidence="2">
    <location>
        <begin position="55"/>
        <end position="69"/>
    </location>
</feature>
<keyword evidence="1" id="KW-0175">Coiled coil</keyword>
<name>A0A7S0H5S2_9EUKA</name>
<organism evidence="3">
    <name type="scientific">Amorphochlora amoebiformis</name>
    <dbReference type="NCBI Taxonomy" id="1561963"/>
    <lineage>
        <taxon>Eukaryota</taxon>
        <taxon>Sar</taxon>
        <taxon>Rhizaria</taxon>
        <taxon>Cercozoa</taxon>
        <taxon>Chlorarachniophyceae</taxon>
        <taxon>Amorphochlora</taxon>
    </lineage>
</organism>